<dbReference type="EMBL" id="CP054051">
    <property type="protein sequence ID" value="QKJ26267.1"/>
    <property type="molecule type" value="Genomic_DNA"/>
</dbReference>
<dbReference type="EMBL" id="VBUC01000032">
    <property type="protein sequence ID" value="TLS96312.1"/>
    <property type="molecule type" value="Genomic_DNA"/>
</dbReference>
<sequence length="178" mass="20819">MIFRKILLILSLQFSLFANSVYNLNLLDFQAKVFPKIIISDNNFENKLVKNKIILSILYEDIDYDIAEILKDKIEKNYSSLKDYTFEVEILKYNEFDVKNLSTAYLFLLGKKEKLLEISKILENNNRLSFAYDDSYLKFGLIFGLTISSKIDIFLNIEALKNSKIELQNSIFSVIKIK</sequence>
<keyword evidence="3" id="KW-1185">Reference proteome</keyword>
<evidence type="ECO:0008006" key="5">
    <source>
        <dbReference type="Google" id="ProtNLM"/>
    </source>
</evidence>
<protein>
    <recommendedName>
        <fullName evidence="5">YfiR family protein</fullName>
    </recommendedName>
</protein>
<dbReference type="Proteomes" id="UP000509513">
    <property type="component" value="Chromosome"/>
</dbReference>
<gene>
    <name evidence="1" type="ORF">ACBT_0289</name>
    <name evidence="2" type="ORF">FE247_09965</name>
</gene>
<name>A0A7L5JMA2_9BACT</name>
<dbReference type="KEGG" id="acib:ACBT_0289"/>
<organism evidence="1 4">
    <name type="scientific">Aliarcobacter cibarius</name>
    <dbReference type="NCBI Taxonomy" id="255507"/>
    <lineage>
        <taxon>Bacteria</taxon>
        <taxon>Pseudomonadati</taxon>
        <taxon>Campylobacterota</taxon>
        <taxon>Epsilonproteobacteria</taxon>
        <taxon>Campylobacterales</taxon>
        <taxon>Arcobacteraceae</taxon>
        <taxon>Aliarcobacter</taxon>
    </lineage>
</organism>
<dbReference type="RefSeq" id="WP_024774242.1">
    <property type="nucleotide sequence ID" value="NZ_CP054051.1"/>
</dbReference>
<proteinExistence type="predicted"/>
<reference evidence="2 3" key="1">
    <citation type="submission" date="2019-05" db="EMBL/GenBank/DDBJ databases">
        <title>Arcobacter cibarius and Arcobacter thereius providing challenges in identification an antibiotic susceptibility and Quinolone resistance.</title>
        <authorList>
            <person name="Busch A."/>
            <person name="Hanel I."/>
            <person name="Hotzel H."/>
            <person name="Tomaso H."/>
        </authorList>
    </citation>
    <scope>NUCLEOTIDE SEQUENCE [LARGE SCALE GENOMIC DNA]</scope>
    <source>
        <strain evidence="2 3">16CS0831-2</strain>
    </source>
</reference>
<evidence type="ECO:0000313" key="2">
    <source>
        <dbReference type="EMBL" id="TLS96312.1"/>
    </source>
</evidence>
<accession>A0A7L5JMA2</accession>
<evidence type="ECO:0000313" key="4">
    <source>
        <dbReference type="Proteomes" id="UP000509513"/>
    </source>
</evidence>
<evidence type="ECO:0000313" key="1">
    <source>
        <dbReference type="EMBL" id="QKJ26267.1"/>
    </source>
</evidence>
<dbReference type="AlphaFoldDB" id="A0A7L5JMA2"/>
<dbReference type="Proteomes" id="UP000305417">
    <property type="component" value="Unassembled WGS sequence"/>
</dbReference>
<dbReference type="OrthoDB" id="5347787at2"/>
<evidence type="ECO:0000313" key="3">
    <source>
        <dbReference type="Proteomes" id="UP000305417"/>
    </source>
</evidence>
<reference evidence="1 4" key="2">
    <citation type="submission" date="2020-05" db="EMBL/GenBank/DDBJ databases">
        <title>Complete genome sequencing of Campylobacter and Arcobacter type strains.</title>
        <authorList>
            <person name="Miller W.G."/>
            <person name="Yee E."/>
        </authorList>
    </citation>
    <scope>NUCLEOTIDE SEQUENCE [LARGE SCALE GENOMIC DNA]</scope>
    <source>
        <strain evidence="1 4">LMG 21996</strain>
    </source>
</reference>